<accession>A0A1H1CW85</accession>
<dbReference type="AlphaFoldDB" id="A0A1H1CW85"/>
<protein>
    <recommendedName>
        <fullName evidence="3">MarR family transcriptional regulator</fullName>
    </recommendedName>
</protein>
<evidence type="ECO:0000313" key="2">
    <source>
        <dbReference type="Proteomes" id="UP000217103"/>
    </source>
</evidence>
<evidence type="ECO:0000313" key="1">
    <source>
        <dbReference type="EMBL" id="SDQ68537.1"/>
    </source>
</evidence>
<dbReference type="RefSeq" id="WP_093258513.1">
    <property type="nucleotide sequence ID" value="NZ_FNKK01000002.1"/>
</dbReference>
<dbReference type="EMBL" id="FNKK01000002">
    <property type="protein sequence ID" value="SDQ68537.1"/>
    <property type="molecule type" value="Genomic_DNA"/>
</dbReference>
<sequence length="74" mass="8640">MTPEERGQALMAHLQALWDDGAREFSTRDLRPLWETIDMSRSWAQKALRKLVDAGVLGYDDDRYVYLMPERPEA</sequence>
<keyword evidence="2" id="KW-1185">Reference proteome</keyword>
<dbReference type="STRING" id="35622.SAMN04489764_1686"/>
<gene>
    <name evidence="1" type="ORF">SAMN04489764_1686</name>
</gene>
<reference evidence="1 2" key="1">
    <citation type="submission" date="2016-10" db="EMBL/GenBank/DDBJ databases">
        <authorList>
            <person name="de Groot N.N."/>
        </authorList>
    </citation>
    <scope>NUCLEOTIDE SEQUENCE [LARGE SCALE GENOMIC DNA]</scope>
    <source>
        <strain evidence="1 2">DSM 43794</strain>
    </source>
</reference>
<name>A0A1H1CW85_9ACTN</name>
<dbReference type="OrthoDB" id="5165844at2"/>
<proteinExistence type="predicted"/>
<evidence type="ECO:0008006" key="3">
    <source>
        <dbReference type="Google" id="ProtNLM"/>
    </source>
</evidence>
<dbReference type="Proteomes" id="UP000217103">
    <property type="component" value="Unassembled WGS sequence"/>
</dbReference>
<organism evidence="1 2">
    <name type="scientific">Thermostaphylospora chromogena</name>
    <dbReference type="NCBI Taxonomy" id="35622"/>
    <lineage>
        <taxon>Bacteria</taxon>
        <taxon>Bacillati</taxon>
        <taxon>Actinomycetota</taxon>
        <taxon>Actinomycetes</taxon>
        <taxon>Streptosporangiales</taxon>
        <taxon>Thermomonosporaceae</taxon>
        <taxon>Thermostaphylospora</taxon>
    </lineage>
</organism>